<keyword evidence="7" id="KW-0603">Photosystem I</keyword>
<keyword evidence="7" id="KW-0472">Membrane</keyword>
<reference evidence="8 9" key="1">
    <citation type="journal article" date="2024" name="Nat. Commun.">
        <title>Phylogenomics reveals the evolutionary origins of lichenization in chlorophyte algae.</title>
        <authorList>
            <person name="Puginier C."/>
            <person name="Libourel C."/>
            <person name="Otte J."/>
            <person name="Skaloud P."/>
            <person name="Haon M."/>
            <person name="Grisel S."/>
            <person name="Petersen M."/>
            <person name="Berrin J.G."/>
            <person name="Delaux P.M."/>
            <person name="Dal Grande F."/>
            <person name="Keller J."/>
        </authorList>
    </citation>
    <scope>NUCLEOTIDE SEQUENCE [LARGE SCALE GENOMIC DNA]</scope>
    <source>
        <strain evidence="8 9">SAG 245.80</strain>
    </source>
</reference>
<feature type="binding site" evidence="6">
    <location>
        <position position="256"/>
    </location>
    <ligand>
        <name>chlorophyll a</name>
        <dbReference type="ChEBI" id="CHEBI:58416"/>
        <label>1</label>
    </ligand>
</feature>
<keyword evidence="7" id="KW-0793">Thylakoid</keyword>
<keyword evidence="7" id="KW-0604">Photosystem II</keyword>
<dbReference type="GO" id="GO:0009765">
    <property type="term" value="P:photosynthesis, light harvesting"/>
    <property type="evidence" value="ECO:0007669"/>
    <property type="project" value="InterPro"/>
</dbReference>
<evidence type="ECO:0000256" key="5">
    <source>
        <dbReference type="ARBA" id="ARBA00022991"/>
    </source>
</evidence>
<dbReference type="GO" id="GO:0016168">
    <property type="term" value="F:chlorophyll binding"/>
    <property type="evidence" value="ECO:0007669"/>
    <property type="project" value="UniProtKB-KW"/>
</dbReference>
<dbReference type="InterPro" id="IPR001344">
    <property type="entry name" value="Chloro_AB-bd_pln"/>
</dbReference>
<feature type="binding site" description="axial binding residue" evidence="6">
    <location>
        <position position="189"/>
    </location>
    <ligand>
        <name>chlorophyll b</name>
        <dbReference type="ChEBI" id="CHEBI:61721"/>
        <label>1</label>
    </ligand>
    <ligandPart>
        <name>Mg</name>
        <dbReference type="ChEBI" id="CHEBI:25107"/>
    </ligandPart>
</feature>
<feature type="transmembrane region" description="Helical" evidence="7">
    <location>
        <begin position="167"/>
        <end position="188"/>
    </location>
</feature>
<evidence type="ECO:0000256" key="6">
    <source>
        <dbReference type="PIRSR" id="PIRSR601344-1"/>
    </source>
</evidence>
<dbReference type="PANTHER" id="PTHR21649">
    <property type="entry name" value="CHLOROPHYLL A/B BINDING PROTEIN"/>
    <property type="match status" value="1"/>
</dbReference>
<dbReference type="Pfam" id="PF00504">
    <property type="entry name" value="Chloroa_b-bind"/>
    <property type="match status" value="1"/>
</dbReference>
<feature type="binding site" evidence="6">
    <location>
        <position position="241"/>
    </location>
    <ligand>
        <name>chlorophyll a</name>
        <dbReference type="ChEBI" id="CHEBI:58416"/>
        <label>1</label>
    </ligand>
</feature>
<evidence type="ECO:0000256" key="4">
    <source>
        <dbReference type="ARBA" id="ARBA00022640"/>
    </source>
</evidence>
<dbReference type="SUPFAM" id="SSF103511">
    <property type="entry name" value="Chlorophyll a-b binding protein"/>
    <property type="match status" value="1"/>
</dbReference>
<dbReference type="Proteomes" id="UP001445335">
    <property type="component" value="Unassembled WGS sequence"/>
</dbReference>
<feature type="binding site" evidence="6">
    <location>
        <position position="227"/>
    </location>
    <ligand>
        <name>chlorophyll a</name>
        <dbReference type="ChEBI" id="CHEBI:58416"/>
        <label>1</label>
    </ligand>
</feature>
<dbReference type="EMBL" id="JALJOU010000030">
    <property type="protein sequence ID" value="KAK9835059.1"/>
    <property type="molecule type" value="Genomic_DNA"/>
</dbReference>
<keyword evidence="7" id="KW-1133">Transmembrane helix</keyword>
<name>A0AAW1RMT8_9CHLO</name>
<evidence type="ECO:0000313" key="8">
    <source>
        <dbReference type="EMBL" id="KAK9835059.1"/>
    </source>
</evidence>
<feature type="binding site" evidence="6">
    <location>
        <position position="224"/>
    </location>
    <ligand>
        <name>chlorophyll a</name>
        <dbReference type="ChEBI" id="CHEBI:58416"/>
        <label>1</label>
    </ligand>
</feature>
<dbReference type="GO" id="GO:0009535">
    <property type="term" value="C:chloroplast thylakoid membrane"/>
    <property type="evidence" value="ECO:0007669"/>
    <property type="project" value="UniProtKB-SubCell"/>
</dbReference>
<keyword evidence="1 6" id="KW-0148">Chlorophyll</keyword>
<evidence type="ECO:0000313" key="9">
    <source>
        <dbReference type="Proteomes" id="UP001445335"/>
    </source>
</evidence>
<protein>
    <recommendedName>
        <fullName evidence="7">Chlorophyll a-b binding protein, chloroplastic</fullName>
    </recommendedName>
</protein>
<proteinExistence type="inferred from homology"/>
<comment type="similarity">
    <text evidence="7">Belongs to the light-harvesting chlorophyll a/b-binding (LHC) protein family.</text>
</comment>
<keyword evidence="7" id="KW-0812">Transmembrane</keyword>
<organism evidence="8 9">
    <name type="scientific">Elliptochloris bilobata</name>
    <dbReference type="NCBI Taxonomy" id="381761"/>
    <lineage>
        <taxon>Eukaryota</taxon>
        <taxon>Viridiplantae</taxon>
        <taxon>Chlorophyta</taxon>
        <taxon>core chlorophytes</taxon>
        <taxon>Trebouxiophyceae</taxon>
        <taxon>Trebouxiophyceae incertae sedis</taxon>
        <taxon>Elliptochloris clade</taxon>
        <taxon>Elliptochloris</taxon>
    </lineage>
</organism>
<gene>
    <name evidence="8" type="ORF">WJX81_007798</name>
</gene>
<accession>A0AAW1RMT8</accession>
<dbReference type="GO" id="GO:0009523">
    <property type="term" value="C:photosystem II"/>
    <property type="evidence" value="ECO:0007669"/>
    <property type="project" value="UniProtKB-KW"/>
</dbReference>
<feature type="transmembrane region" description="Helical" evidence="7">
    <location>
        <begin position="272"/>
        <end position="291"/>
    </location>
</feature>
<keyword evidence="9" id="KW-1185">Reference proteome</keyword>
<dbReference type="Gene3D" id="1.10.3460.10">
    <property type="entry name" value="Chlorophyll a/b binding protein domain"/>
    <property type="match status" value="1"/>
</dbReference>
<dbReference type="GO" id="GO:0009522">
    <property type="term" value="C:photosystem I"/>
    <property type="evidence" value="ECO:0007669"/>
    <property type="project" value="UniProtKB-KW"/>
</dbReference>
<keyword evidence="5 7" id="KW-0157">Chromophore</keyword>
<feature type="transmembrane region" description="Helical" evidence="7">
    <location>
        <begin position="230"/>
        <end position="246"/>
    </location>
</feature>
<evidence type="ECO:0000256" key="7">
    <source>
        <dbReference type="RuleBase" id="RU363080"/>
    </source>
</evidence>
<sequence length="304" mass="33305">MALSSTFATGTLLSPGAQRVFSTTPGRHGGSRTFFTPTARRTVKGTALQGKGFELDKPEKLWEIGGYDWLPFGTFESPYYLDGSLPGDRGFDPFRLAETWGSPPDGATDTPSRVRWLLEVSAWRALQWSPCLPGVGILAVELQGKGPWWTAPSAFSIMHVHPVHLEAAIPVTTFATGVVFVHVVMALLEKKRIENWQEKGEAGHFGLAPFDPVGLNNDYNRQAEVRNMRLGMLTFLGFAVQAWVTGKGPLDNAIDHLPDPFGQNIFTQGEKGLYVVAVFLAFSVALHLADAGRGRVNKRKRVSV</sequence>
<feature type="binding site" evidence="6">
    <location>
        <position position="229"/>
    </location>
    <ligand>
        <name>chlorophyll a</name>
        <dbReference type="ChEBI" id="CHEBI:58416"/>
        <label>1</label>
    </ligand>
</feature>
<comment type="caution">
    <text evidence="8">The sequence shown here is derived from an EMBL/GenBank/DDBJ whole genome shotgun (WGS) entry which is preliminary data.</text>
</comment>
<comment type="function">
    <text evidence="7">The light-harvesting complex (LHC) functions as a light receptor, it captures and delivers excitation energy to photosystems with which it is closely associated.</text>
</comment>
<keyword evidence="4 7" id="KW-0934">Plastid</keyword>
<comment type="subcellular location">
    <subcellularLocation>
        <location evidence="7">Plastid</location>
        <location evidence="7">Chloroplast thylakoid membrane</location>
    </subcellularLocation>
</comment>
<evidence type="ECO:0000256" key="1">
    <source>
        <dbReference type="ARBA" id="ARBA00022494"/>
    </source>
</evidence>
<evidence type="ECO:0000256" key="3">
    <source>
        <dbReference type="ARBA" id="ARBA00022531"/>
    </source>
</evidence>
<evidence type="ECO:0000256" key="2">
    <source>
        <dbReference type="ARBA" id="ARBA00022528"/>
    </source>
</evidence>
<dbReference type="AlphaFoldDB" id="A0AAW1RMT8"/>
<keyword evidence="2 7" id="KW-0150">Chloroplast</keyword>
<keyword evidence="3 7" id="KW-0602">Photosynthesis</keyword>
<dbReference type="InterPro" id="IPR022796">
    <property type="entry name" value="Chloroa_b-bind"/>
</dbReference>